<dbReference type="AlphaFoldDB" id="A0A8D8CEW2"/>
<proteinExistence type="predicted"/>
<organism evidence="1">
    <name type="scientific">Culex pipiens</name>
    <name type="common">House mosquito</name>
    <dbReference type="NCBI Taxonomy" id="7175"/>
    <lineage>
        <taxon>Eukaryota</taxon>
        <taxon>Metazoa</taxon>
        <taxon>Ecdysozoa</taxon>
        <taxon>Arthropoda</taxon>
        <taxon>Hexapoda</taxon>
        <taxon>Insecta</taxon>
        <taxon>Pterygota</taxon>
        <taxon>Neoptera</taxon>
        <taxon>Endopterygota</taxon>
        <taxon>Diptera</taxon>
        <taxon>Nematocera</taxon>
        <taxon>Culicoidea</taxon>
        <taxon>Culicidae</taxon>
        <taxon>Culicinae</taxon>
        <taxon>Culicini</taxon>
        <taxon>Culex</taxon>
        <taxon>Culex</taxon>
    </lineage>
</organism>
<reference evidence="1" key="1">
    <citation type="submission" date="2021-05" db="EMBL/GenBank/DDBJ databases">
        <authorList>
            <person name="Alioto T."/>
            <person name="Alioto T."/>
            <person name="Gomez Garrido J."/>
        </authorList>
    </citation>
    <scope>NUCLEOTIDE SEQUENCE</scope>
</reference>
<evidence type="ECO:0000313" key="1">
    <source>
        <dbReference type="EMBL" id="CAG6492017.1"/>
    </source>
</evidence>
<sequence>MWNCFETGKVAQVFIVVGKMGRDKQKNTYIFTQKGLRSKSYCIRDFVLAFFPSFFVSPLNPCRAQNTQQTRNVTRTRKSILKWCKIDCFIIVYCYAFFPPRRVYCNCSNIWLEFNVSVLWRGLFW</sequence>
<protein>
    <submittedName>
        <fullName evidence="1">(northern house mosquito) hypothetical protein</fullName>
    </submittedName>
</protein>
<accession>A0A8D8CEW2</accession>
<dbReference type="EMBL" id="HBUE01120060">
    <property type="protein sequence ID" value="CAG6492017.1"/>
    <property type="molecule type" value="Transcribed_RNA"/>
</dbReference>
<name>A0A8D8CEW2_CULPI</name>